<keyword evidence="4" id="KW-1185">Reference proteome</keyword>
<dbReference type="PROSITE" id="PS50005">
    <property type="entry name" value="TPR"/>
    <property type="match status" value="1"/>
</dbReference>
<evidence type="ECO:0000313" key="4">
    <source>
        <dbReference type="Proteomes" id="UP000479710"/>
    </source>
</evidence>
<evidence type="ECO:0000256" key="1">
    <source>
        <dbReference type="PROSITE-ProRule" id="PRU00339"/>
    </source>
</evidence>
<dbReference type="InterPro" id="IPR019734">
    <property type="entry name" value="TPR_rpt"/>
</dbReference>
<feature type="repeat" description="TPR" evidence="1">
    <location>
        <begin position="271"/>
        <end position="304"/>
    </location>
</feature>
<evidence type="ECO:0000313" key="3">
    <source>
        <dbReference type="EMBL" id="KAF0919616.1"/>
    </source>
</evidence>
<name>A0A6G1E4Y4_9ORYZ</name>
<dbReference type="OrthoDB" id="696347at2759"/>
<dbReference type="AlphaFoldDB" id="A0A6G1E4Y4"/>
<dbReference type="EMBL" id="SPHZ02000005">
    <property type="protein sequence ID" value="KAF0919616.1"/>
    <property type="molecule type" value="Genomic_DNA"/>
</dbReference>
<dbReference type="SUPFAM" id="SSF48452">
    <property type="entry name" value="TPR-like"/>
    <property type="match status" value="1"/>
</dbReference>
<accession>A0A6G1E4Y4</accession>
<reference evidence="3 4" key="1">
    <citation type="submission" date="2019-11" db="EMBL/GenBank/DDBJ databases">
        <title>Whole genome sequence of Oryza granulata.</title>
        <authorList>
            <person name="Li W."/>
        </authorList>
    </citation>
    <scope>NUCLEOTIDE SEQUENCE [LARGE SCALE GENOMIC DNA]</scope>
    <source>
        <strain evidence="4">cv. Menghai</strain>
        <tissue evidence="3">Leaf</tissue>
    </source>
</reference>
<dbReference type="Gene3D" id="1.25.40.10">
    <property type="entry name" value="Tetratricopeptide repeat domain"/>
    <property type="match status" value="1"/>
</dbReference>
<dbReference type="Proteomes" id="UP000479710">
    <property type="component" value="Unassembled WGS sequence"/>
</dbReference>
<proteinExistence type="predicted"/>
<dbReference type="InterPro" id="IPR011990">
    <property type="entry name" value="TPR-like_helical_dom_sf"/>
</dbReference>
<gene>
    <name evidence="3" type="ORF">E2562_030730</name>
</gene>
<organism evidence="3 4">
    <name type="scientific">Oryza meyeriana var. granulata</name>
    <dbReference type="NCBI Taxonomy" id="110450"/>
    <lineage>
        <taxon>Eukaryota</taxon>
        <taxon>Viridiplantae</taxon>
        <taxon>Streptophyta</taxon>
        <taxon>Embryophyta</taxon>
        <taxon>Tracheophyta</taxon>
        <taxon>Spermatophyta</taxon>
        <taxon>Magnoliopsida</taxon>
        <taxon>Liliopsida</taxon>
        <taxon>Poales</taxon>
        <taxon>Poaceae</taxon>
        <taxon>BOP clade</taxon>
        <taxon>Oryzoideae</taxon>
        <taxon>Oryzeae</taxon>
        <taxon>Oryzinae</taxon>
        <taxon>Oryza</taxon>
        <taxon>Oryza meyeriana</taxon>
    </lineage>
</organism>
<feature type="region of interest" description="Disordered" evidence="2">
    <location>
        <begin position="19"/>
        <end position="66"/>
    </location>
</feature>
<evidence type="ECO:0000256" key="2">
    <source>
        <dbReference type="SAM" id="MobiDB-lite"/>
    </source>
</evidence>
<comment type="caution">
    <text evidence="3">The sequence shown here is derived from an EMBL/GenBank/DDBJ whole genome shotgun (WGS) entry which is preliminary data.</text>
</comment>
<feature type="compositionally biased region" description="Low complexity" evidence="2">
    <location>
        <begin position="19"/>
        <end position="37"/>
    </location>
</feature>
<protein>
    <submittedName>
        <fullName evidence="3">Uncharacterized protein</fullName>
    </submittedName>
</protein>
<sequence length="335" mass="36049">MELHAFGFTRSGGTFFPQSSAGGASASASAPAGSGPPTAEAQCRPFAGGRRRSAGRLPEVGDRPDPVRNLAAVDEETRWGIFLRSSRSRPSPHDGAATRGHLGLIRAHPGLRDLNSALASRDAFFLDAAHALAASALRVPTVTGEALRFLVSDIIPRQLTAAESESDADALVRYRLERAILDAREGRFDEALAAAVRLTRDNPGDSGPQITAAALCFLHGRSGTGYEWIKSVPKKEASFSVLRARPICGERLREMRALSEHALVDADLAAVDINLFIAFLATRDGHFNEALQRYKAAVRKDPSDCRPYELAALLGSITGRTTELDAWQQAAWPRD</sequence>
<keyword evidence="1" id="KW-0802">TPR repeat</keyword>